<dbReference type="Gene3D" id="3.40.50.300">
    <property type="entry name" value="P-loop containing nucleotide triphosphate hydrolases"/>
    <property type="match status" value="1"/>
</dbReference>
<organism evidence="1 2">
    <name type="scientific">Camelliibacillus cellulosilyticus</name>
    <dbReference type="NCBI Taxonomy" id="2174486"/>
    <lineage>
        <taxon>Bacteria</taxon>
        <taxon>Bacillati</taxon>
        <taxon>Bacillota</taxon>
        <taxon>Bacilli</taxon>
        <taxon>Bacillales</taxon>
        <taxon>Sporolactobacillaceae</taxon>
        <taxon>Camelliibacillus</taxon>
    </lineage>
</organism>
<dbReference type="InterPro" id="IPR027417">
    <property type="entry name" value="P-loop_NTPase"/>
</dbReference>
<evidence type="ECO:0000313" key="1">
    <source>
        <dbReference type="EMBL" id="MFC4617362.1"/>
    </source>
</evidence>
<name>A0ABV9GGC6_9BACL</name>
<dbReference type="RefSeq" id="WP_376844409.1">
    <property type="nucleotide sequence ID" value="NZ_JBHSFW010000001.1"/>
</dbReference>
<dbReference type="Proteomes" id="UP001596022">
    <property type="component" value="Unassembled WGS sequence"/>
</dbReference>
<gene>
    <name evidence="1" type="ORF">ACFO4N_01305</name>
</gene>
<keyword evidence="2" id="KW-1185">Reference proteome</keyword>
<accession>A0ABV9GGC6</accession>
<sequence length="254" mass="28811">MVDQAESLRQRMKAIQKGPARVVAIAAIGSTEDGAIYARSFTEAIHRLGKKVLLIECHDEKNSHANLHHPGFLADRLDEEPSLTAKVEKHQSGYDYIPRLTRFQDFRLSDDATLHLNQMYDLIVLDCGIMTAPQPPPVLIAAKEVIVAIQLKDRSILDIYGAIKSMVHQRRDLLIHCMMDGWGTDEQVRETWDKLRTTTARFLSLSLRLLGGWPDKPKNPYIDRIAGSFMKLGESQKEVELTAFLERLREEPPS</sequence>
<evidence type="ECO:0000313" key="2">
    <source>
        <dbReference type="Proteomes" id="UP001596022"/>
    </source>
</evidence>
<protein>
    <recommendedName>
        <fullName evidence="3">Cellulose biosynthesis protein BcsQ</fullName>
    </recommendedName>
</protein>
<evidence type="ECO:0008006" key="3">
    <source>
        <dbReference type="Google" id="ProtNLM"/>
    </source>
</evidence>
<comment type="caution">
    <text evidence="1">The sequence shown here is derived from an EMBL/GenBank/DDBJ whole genome shotgun (WGS) entry which is preliminary data.</text>
</comment>
<dbReference type="SUPFAM" id="SSF52540">
    <property type="entry name" value="P-loop containing nucleoside triphosphate hydrolases"/>
    <property type="match status" value="1"/>
</dbReference>
<proteinExistence type="predicted"/>
<dbReference type="EMBL" id="JBHSFW010000001">
    <property type="protein sequence ID" value="MFC4617362.1"/>
    <property type="molecule type" value="Genomic_DNA"/>
</dbReference>
<reference evidence="2" key="1">
    <citation type="journal article" date="2019" name="Int. J. Syst. Evol. Microbiol.">
        <title>The Global Catalogue of Microorganisms (GCM) 10K type strain sequencing project: providing services to taxonomists for standard genome sequencing and annotation.</title>
        <authorList>
            <consortium name="The Broad Institute Genomics Platform"/>
            <consortium name="The Broad Institute Genome Sequencing Center for Infectious Disease"/>
            <person name="Wu L."/>
            <person name="Ma J."/>
        </authorList>
    </citation>
    <scope>NUCLEOTIDE SEQUENCE [LARGE SCALE GENOMIC DNA]</scope>
    <source>
        <strain evidence="2">CGMCC 1.16306</strain>
    </source>
</reference>